<evidence type="ECO:0000256" key="1">
    <source>
        <dbReference type="SAM" id="Phobius"/>
    </source>
</evidence>
<feature type="transmembrane region" description="Helical" evidence="1">
    <location>
        <begin position="82"/>
        <end position="99"/>
    </location>
</feature>
<organism evidence="3 4">
    <name type="scientific">Spirosoma flavum</name>
    <dbReference type="NCBI Taxonomy" id="2048557"/>
    <lineage>
        <taxon>Bacteria</taxon>
        <taxon>Pseudomonadati</taxon>
        <taxon>Bacteroidota</taxon>
        <taxon>Cytophagia</taxon>
        <taxon>Cytophagales</taxon>
        <taxon>Cytophagaceae</taxon>
        <taxon>Spirosoma</taxon>
    </lineage>
</organism>
<feature type="transmembrane region" description="Helical" evidence="1">
    <location>
        <begin position="51"/>
        <end position="70"/>
    </location>
</feature>
<dbReference type="EMBL" id="JBHUOM010000023">
    <property type="protein sequence ID" value="MFD2936267.1"/>
    <property type="molecule type" value="Genomic_DNA"/>
</dbReference>
<reference evidence="4" key="1">
    <citation type="journal article" date="2019" name="Int. J. Syst. Evol. Microbiol.">
        <title>The Global Catalogue of Microorganisms (GCM) 10K type strain sequencing project: providing services to taxonomists for standard genome sequencing and annotation.</title>
        <authorList>
            <consortium name="The Broad Institute Genomics Platform"/>
            <consortium name="The Broad Institute Genome Sequencing Center for Infectious Disease"/>
            <person name="Wu L."/>
            <person name="Ma J."/>
        </authorList>
    </citation>
    <scope>NUCLEOTIDE SEQUENCE [LARGE SCALE GENOMIC DNA]</scope>
    <source>
        <strain evidence="4">KCTC 52490</strain>
    </source>
</reference>
<dbReference type="Pfam" id="PF13548">
    <property type="entry name" value="DUF4126"/>
    <property type="match status" value="1"/>
</dbReference>
<keyword evidence="1" id="KW-1133">Transmembrane helix</keyword>
<proteinExistence type="predicted"/>
<gene>
    <name evidence="3" type="ORF">ACFS25_20975</name>
</gene>
<evidence type="ECO:0000313" key="4">
    <source>
        <dbReference type="Proteomes" id="UP001597512"/>
    </source>
</evidence>
<dbReference type="RefSeq" id="WP_381504914.1">
    <property type="nucleotide sequence ID" value="NZ_JBHUOM010000023.1"/>
</dbReference>
<keyword evidence="1" id="KW-0812">Transmembrane</keyword>
<name>A0ABW6AP04_9BACT</name>
<feature type="transmembrane region" description="Helical" evidence="1">
    <location>
        <begin position="149"/>
        <end position="182"/>
    </location>
</feature>
<comment type="caution">
    <text evidence="3">The sequence shown here is derived from an EMBL/GenBank/DDBJ whole genome shotgun (WGS) entry which is preliminary data.</text>
</comment>
<feature type="transmembrane region" description="Helical" evidence="1">
    <location>
        <begin position="6"/>
        <end position="30"/>
    </location>
</feature>
<feature type="transmembrane region" description="Helical" evidence="1">
    <location>
        <begin position="106"/>
        <end position="129"/>
    </location>
</feature>
<dbReference type="InterPro" id="IPR025196">
    <property type="entry name" value="DUF4126"/>
</dbReference>
<feature type="domain" description="DUF4126" evidence="2">
    <location>
        <begin position="10"/>
        <end position="177"/>
    </location>
</feature>
<evidence type="ECO:0000259" key="2">
    <source>
        <dbReference type="Pfam" id="PF13548"/>
    </source>
</evidence>
<accession>A0ABW6AP04</accession>
<protein>
    <submittedName>
        <fullName evidence="3">DUF4126 domain-containing protein</fullName>
    </submittedName>
</protein>
<keyword evidence="4" id="KW-1185">Reference proteome</keyword>
<keyword evidence="1" id="KW-0472">Membrane</keyword>
<dbReference type="Proteomes" id="UP001597512">
    <property type="component" value="Unassembled WGS sequence"/>
</dbReference>
<evidence type="ECO:0000313" key="3">
    <source>
        <dbReference type="EMBL" id="MFD2936267.1"/>
    </source>
</evidence>
<sequence>MSLEWIMSACIGVGLAACCGFRVFVPLLVASAAMKLGIVGTMTGFEWLNGWPALMGLTVATVVEIGAYYIPWLDNVLDTITTPASIIAGTLLSTSFLHIDNPLMHWGLGLMLGGSSAGIIQAGTSLLRIGSTATTGGAGNPVVATGENVASIGLSVFTIFLPLVAVVIIGLVLIFIIGRLVAKRRVWFSRISKKQGGNSVSQIPHSSNGRP</sequence>